<feature type="transmembrane region" description="Helical" evidence="2">
    <location>
        <begin position="145"/>
        <end position="167"/>
    </location>
</feature>
<evidence type="ECO:0000313" key="4">
    <source>
        <dbReference type="Proteomes" id="UP000076532"/>
    </source>
</evidence>
<reference evidence="3 4" key="1">
    <citation type="journal article" date="2016" name="Mol. Biol. Evol.">
        <title>Comparative Genomics of Early-Diverging Mushroom-Forming Fungi Provides Insights into the Origins of Lignocellulose Decay Capabilities.</title>
        <authorList>
            <person name="Nagy L.G."/>
            <person name="Riley R."/>
            <person name="Tritt A."/>
            <person name="Adam C."/>
            <person name="Daum C."/>
            <person name="Floudas D."/>
            <person name="Sun H."/>
            <person name="Yadav J.S."/>
            <person name="Pangilinan J."/>
            <person name="Larsson K.H."/>
            <person name="Matsuura K."/>
            <person name="Barry K."/>
            <person name="Labutti K."/>
            <person name="Kuo R."/>
            <person name="Ohm R.A."/>
            <person name="Bhattacharya S.S."/>
            <person name="Shirouzu T."/>
            <person name="Yoshinaga Y."/>
            <person name="Martin F.M."/>
            <person name="Grigoriev I.V."/>
            <person name="Hibbett D.S."/>
        </authorList>
    </citation>
    <scope>NUCLEOTIDE SEQUENCE [LARGE SCALE GENOMIC DNA]</scope>
    <source>
        <strain evidence="3 4">CBS 109695</strain>
    </source>
</reference>
<evidence type="ECO:0000256" key="2">
    <source>
        <dbReference type="SAM" id="Phobius"/>
    </source>
</evidence>
<dbReference type="Proteomes" id="UP000076532">
    <property type="component" value="Unassembled WGS sequence"/>
</dbReference>
<dbReference type="STRING" id="436010.A0A166I2Y9"/>
<name>A0A166I2Y9_9AGAM</name>
<feature type="transmembrane region" description="Helical" evidence="2">
    <location>
        <begin position="80"/>
        <end position="101"/>
    </location>
</feature>
<keyword evidence="4" id="KW-1185">Reference proteome</keyword>
<feature type="transmembrane region" description="Helical" evidence="2">
    <location>
        <begin position="121"/>
        <end position="138"/>
    </location>
</feature>
<dbReference type="AlphaFoldDB" id="A0A166I2Y9"/>
<evidence type="ECO:0000256" key="1">
    <source>
        <dbReference type="SAM" id="MobiDB-lite"/>
    </source>
</evidence>
<dbReference type="PANTHER" id="PTHR39605:SF1">
    <property type="entry name" value="MAJOR FACILITATOR SUPERFAMILY (MFS) PROFILE DOMAIN-CONTAINING PROTEIN"/>
    <property type="match status" value="1"/>
</dbReference>
<evidence type="ECO:0008006" key="5">
    <source>
        <dbReference type="Google" id="ProtNLM"/>
    </source>
</evidence>
<keyword evidence="2" id="KW-0812">Transmembrane</keyword>
<dbReference type="OrthoDB" id="2550114at2759"/>
<feature type="region of interest" description="Disordered" evidence="1">
    <location>
        <begin position="1"/>
        <end position="25"/>
    </location>
</feature>
<protein>
    <recommendedName>
        <fullName evidence="5">Transmembrane protein</fullName>
    </recommendedName>
</protein>
<proteinExistence type="predicted"/>
<organism evidence="3 4">
    <name type="scientific">Athelia psychrophila</name>
    <dbReference type="NCBI Taxonomy" id="1759441"/>
    <lineage>
        <taxon>Eukaryota</taxon>
        <taxon>Fungi</taxon>
        <taxon>Dikarya</taxon>
        <taxon>Basidiomycota</taxon>
        <taxon>Agaricomycotina</taxon>
        <taxon>Agaricomycetes</taxon>
        <taxon>Agaricomycetidae</taxon>
        <taxon>Atheliales</taxon>
        <taxon>Atheliaceae</taxon>
        <taxon>Athelia</taxon>
    </lineage>
</organism>
<evidence type="ECO:0000313" key="3">
    <source>
        <dbReference type="EMBL" id="KZP19491.1"/>
    </source>
</evidence>
<feature type="transmembrane region" description="Helical" evidence="2">
    <location>
        <begin position="36"/>
        <end position="59"/>
    </location>
</feature>
<keyword evidence="2" id="KW-1133">Transmembrane helix</keyword>
<keyword evidence="2" id="KW-0472">Membrane</keyword>
<sequence>MPAEIEMQDLKATDNRQEADRESESEDVRDYTITTWAWVATTLFSLLALCLIISPRLLLFVSETANDDERRTALTPLESFLALQFGIFLLAVSSALLLNIPSVSPMQTALHERNASPTHPLLGPVAAACALSSFISYNTKHVGPLAILFCLGSGFVSLWSFWVVLFADSSLVSKKTGADKHTSSFIFGNKASASAQKKKWRKEQTGKTL</sequence>
<dbReference type="EMBL" id="KV417563">
    <property type="protein sequence ID" value="KZP19491.1"/>
    <property type="molecule type" value="Genomic_DNA"/>
</dbReference>
<dbReference type="PANTHER" id="PTHR39605">
    <property type="entry name" value="MAJOR FACILITATOR SUPERFAMILY (MFS) PROFILE DOMAIN-CONTAINING PROTEIN"/>
    <property type="match status" value="1"/>
</dbReference>
<gene>
    <name evidence="3" type="ORF">FIBSPDRAFT_828050</name>
</gene>
<accession>A0A166I2Y9</accession>
<feature type="compositionally biased region" description="Basic and acidic residues" evidence="1">
    <location>
        <begin position="8"/>
        <end position="25"/>
    </location>
</feature>